<evidence type="ECO:0000256" key="8">
    <source>
        <dbReference type="ARBA" id="ARBA00023047"/>
    </source>
</evidence>
<feature type="transmembrane region" description="Helical" evidence="11">
    <location>
        <begin position="288"/>
        <end position="307"/>
    </location>
</feature>
<evidence type="ECO:0000256" key="7">
    <source>
        <dbReference type="ARBA" id="ARBA00022989"/>
    </source>
</evidence>
<dbReference type="GO" id="GO:0043190">
    <property type="term" value="C:ATP-binding cassette (ABC) transporter complex"/>
    <property type="evidence" value="ECO:0007669"/>
    <property type="project" value="InterPro"/>
</dbReference>
<dbReference type="GO" id="GO:0015920">
    <property type="term" value="P:lipopolysaccharide transport"/>
    <property type="evidence" value="ECO:0007669"/>
    <property type="project" value="TreeGrafter"/>
</dbReference>
<dbReference type="Proteomes" id="UP000201613">
    <property type="component" value="Unassembled WGS sequence"/>
</dbReference>
<evidence type="ECO:0000256" key="1">
    <source>
        <dbReference type="ARBA" id="ARBA00004651"/>
    </source>
</evidence>
<feature type="transmembrane region" description="Helical" evidence="11">
    <location>
        <begin position="90"/>
        <end position="113"/>
    </location>
</feature>
<evidence type="ECO:0000256" key="4">
    <source>
        <dbReference type="ARBA" id="ARBA00022475"/>
    </source>
</evidence>
<comment type="similarity">
    <text evidence="2">Belongs to the ABC-2 integral membrane protein family.</text>
</comment>
<evidence type="ECO:0000256" key="10">
    <source>
        <dbReference type="SAM" id="MobiDB-lite"/>
    </source>
</evidence>
<dbReference type="GO" id="GO:0140359">
    <property type="term" value="F:ABC-type transporter activity"/>
    <property type="evidence" value="ECO:0007669"/>
    <property type="project" value="InterPro"/>
</dbReference>
<reference evidence="13 14" key="1">
    <citation type="submission" date="2017-05" db="EMBL/GenBank/DDBJ databases">
        <authorList>
            <person name="Song R."/>
            <person name="Chenine A.L."/>
            <person name="Ruprecht R.M."/>
        </authorList>
    </citation>
    <scope>NUCLEOTIDE SEQUENCE [LARGE SCALE GENOMIC DNA]</scope>
    <source>
        <strain evidence="13 14">CECT 8899</strain>
    </source>
</reference>
<keyword evidence="5" id="KW-0762">Sugar transport</keyword>
<evidence type="ECO:0000256" key="6">
    <source>
        <dbReference type="ARBA" id="ARBA00022692"/>
    </source>
</evidence>
<evidence type="ECO:0000256" key="11">
    <source>
        <dbReference type="SAM" id="Phobius"/>
    </source>
</evidence>
<organism evidence="13 14">
    <name type="scientific">Flavimaricola marinus</name>
    <dbReference type="NCBI Taxonomy" id="1819565"/>
    <lineage>
        <taxon>Bacteria</taxon>
        <taxon>Pseudomonadati</taxon>
        <taxon>Pseudomonadota</taxon>
        <taxon>Alphaproteobacteria</taxon>
        <taxon>Rhodobacterales</taxon>
        <taxon>Paracoccaceae</taxon>
        <taxon>Flavimaricola</taxon>
    </lineage>
</organism>
<feature type="compositionally biased region" description="Low complexity" evidence="10">
    <location>
        <begin position="1"/>
        <end position="18"/>
    </location>
</feature>
<dbReference type="InterPro" id="IPR000412">
    <property type="entry name" value="ABC_2_transport"/>
</dbReference>
<evidence type="ECO:0000256" key="2">
    <source>
        <dbReference type="ARBA" id="ARBA00007783"/>
    </source>
</evidence>
<dbReference type="PANTHER" id="PTHR30413:SF10">
    <property type="entry name" value="CAPSULE POLYSACCHARIDE EXPORT INNER-MEMBRANE PROTEIN CTRC"/>
    <property type="match status" value="1"/>
</dbReference>
<keyword evidence="14" id="KW-1185">Reference proteome</keyword>
<evidence type="ECO:0000313" key="14">
    <source>
        <dbReference type="Proteomes" id="UP000201613"/>
    </source>
</evidence>
<sequence length="317" mass="34458">MNSQPRTGHPTGRTGGLPPTVPRDGPGVGAKAPLRLPGRLRCALHIGMNTDDAFSLPQLARSSAAVRTARTITALMLREMGSTYGRSPGGYLWVIAEPIGVILVLSIAFSLMLRSPSLGTSFMLYYATGYMPFSIYTELANKTQSALNYSRPLLAYPGVTWLDAVLARFFLNLITGATVSAVLFTGILTFVDTQTVLDIGPILTGMGMAACLGLGVGTLNCVLFGLFPIWRQLWGVATRPLFLASGILFLYEDLPSIAQDILWWNPLIHVVGWTRTGFYTTYHASYVSLTYCFGLGLGLLALGLIFLRAHYKRVLEQ</sequence>
<name>A0A238LJV1_9RHOB</name>
<dbReference type="GO" id="GO:0015774">
    <property type="term" value="P:polysaccharide transport"/>
    <property type="evidence" value="ECO:0007669"/>
    <property type="project" value="UniProtKB-KW"/>
</dbReference>
<keyword evidence="4" id="KW-1003">Cell membrane</keyword>
<gene>
    <name evidence="13" type="primary">kpsM</name>
    <name evidence="13" type="ORF">LOM8899_03401</name>
</gene>
<evidence type="ECO:0000259" key="12">
    <source>
        <dbReference type="Pfam" id="PF01061"/>
    </source>
</evidence>
<accession>A0A238LJV1</accession>
<evidence type="ECO:0000313" key="13">
    <source>
        <dbReference type="EMBL" id="SMY09236.1"/>
    </source>
</evidence>
<protein>
    <submittedName>
        <fullName evidence="13">Polysialic acid transport protein KpsM</fullName>
    </submittedName>
</protein>
<dbReference type="PANTHER" id="PTHR30413">
    <property type="entry name" value="INNER MEMBRANE TRANSPORT PERMEASE"/>
    <property type="match status" value="1"/>
</dbReference>
<keyword evidence="8" id="KW-0625">Polysaccharide transport</keyword>
<comment type="subcellular location">
    <subcellularLocation>
        <location evidence="1">Cell membrane</location>
        <topology evidence="1">Multi-pass membrane protein</topology>
    </subcellularLocation>
</comment>
<evidence type="ECO:0000256" key="3">
    <source>
        <dbReference type="ARBA" id="ARBA00022448"/>
    </source>
</evidence>
<dbReference type="EMBL" id="FXZK01000008">
    <property type="protein sequence ID" value="SMY09236.1"/>
    <property type="molecule type" value="Genomic_DNA"/>
</dbReference>
<evidence type="ECO:0000256" key="9">
    <source>
        <dbReference type="ARBA" id="ARBA00023136"/>
    </source>
</evidence>
<keyword evidence="6 11" id="KW-0812">Transmembrane</keyword>
<dbReference type="AlphaFoldDB" id="A0A238LJV1"/>
<feature type="transmembrane region" description="Helical" evidence="11">
    <location>
        <begin position="203"/>
        <end position="227"/>
    </location>
</feature>
<keyword evidence="9 11" id="KW-0472">Membrane</keyword>
<dbReference type="PRINTS" id="PR00164">
    <property type="entry name" value="ABC2TRNSPORT"/>
</dbReference>
<proteinExistence type="inferred from homology"/>
<keyword evidence="7 11" id="KW-1133">Transmembrane helix</keyword>
<keyword evidence="3" id="KW-0813">Transport</keyword>
<feature type="transmembrane region" description="Helical" evidence="11">
    <location>
        <begin position="169"/>
        <end position="191"/>
    </location>
</feature>
<dbReference type="InterPro" id="IPR013525">
    <property type="entry name" value="ABC2_TM"/>
</dbReference>
<feature type="region of interest" description="Disordered" evidence="10">
    <location>
        <begin position="1"/>
        <end position="33"/>
    </location>
</feature>
<feature type="domain" description="ABC-2 type transporter transmembrane" evidence="12">
    <location>
        <begin position="72"/>
        <end position="278"/>
    </location>
</feature>
<dbReference type="Pfam" id="PF01061">
    <property type="entry name" value="ABC2_membrane"/>
    <property type="match status" value="1"/>
</dbReference>
<evidence type="ECO:0000256" key="5">
    <source>
        <dbReference type="ARBA" id="ARBA00022597"/>
    </source>
</evidence>